<dbReference type="Pfam" id="PF00293">
    <property type="entry name" value="NUDIX"/>
    <property type="match status" value="1"/>
</dbReference>
<dbReference type="Gene3D" id="3.90.79.10">
    <property type="entry name" value="Nucleoside Triphosphate Pyrophosphohydrolase"/>
    <property type="match status" value="1"/>
</dbReference>
<organism evidence="5 6">
    <name type="scientific">Salinicola corii</name>
    <dbReference type="NCBI Taxonomy" id="2606937"/>
    <lineage>
        <taxon>Bacteria</taxon>
        <taxon>Pseudomonadati</taxon>
        <taxon>Pseudomonadota</taxon>
        <taxon>Gammaproteobacteria</taxon>
        <taxon>Oceanospirillales</taxon>
        <taxon>Halomonadaceae</taxon>
        <taxon>Salinicola</taxon>
    </lineage>
</organism>
<comment type="cofactor">
    <cofactor evidence="1">
        <name>Mg(2+)</name>
        <dbReference type="ChEBI" id="CHEBI:18420"/>
    </cofactor>
</comment>
<dbReference type="AlphaFoldDB" id="A0A640WIP7"/>
<dbReference type="PROSITE" id="PS00893">
    <property type="entry name" value="NUDIX_BOX"/>
    <property type="match status" value="1"/>
</dbReference>
<evidence type="ECO:0000256" key="2">
    <source>
        <dbReference type="ARBA" id="ARBA00022801"/>
    </source>
</evidence>
<keyword evidence="6" id="KW-1185">Reference proteome</keyword>
<reference evidence="5 6" key="1">
    <citation type="submission" date="2019-08" db="EMBL/GenBank/DDBJ databases">
        <title>Bioinformatics analysis of the strain L3 and L5.</title>
        <authorList>
            <person name="Li X."/>
        </authorList>
    </citation>
    <scope>NUCLEOTIDE SEQUENCE [LARGE SCALE GENOMIC DNA]</scope>
    <source>
        <strain evidence="5 6">L3</strain>
    </source>
</reference>
<dbReference type="GO" id="GO:0016787">
    <property type="term" value="F:hydrolase activity"/>
    <property type="evidence" value="ECO:0007669"/>
    <property type="project" value="UniProtKB-KW"/>
</dbReference>
<dbReference type="InterPro" id="IPR015797">
    <property type="entry name" value="NUDIX_hydrolase-like_dom_sf"/>
</dbReference>
<dbReference type="SUPFAM" id="SSF55811">
    <property type="entry name" value="Nudix"/>
    <property type="match status" value="1"/>
</dbReference>
<comment type="caution">
    <text evidence="5">The sequence shown here is derived from an EMBL/GenBank/DDBJ whole genome shotgun (WGS) entry which is preliminary data.</text>
</comment>
<dbReference type="PRINTS" id="PR00502">
    <property type="entry name" value="NUDIXFAMILY"/>
</dbReference>
<accession>A0A640WIP7</accession>
<evidence type="ECO:0000256" key="1">
    <source>
        <dbReference type="ARBA" id="ARBA00001946"/>
    </source>
</evidence>
<dbReference type="PROSITE" id="PS51462">
    <property type="entry name" value="NUDIX"/>
    <property type="match status" value="1"/>
</dbReference>
<name>A0A640WIP7_9GAMM</name>
<dbReference type="Proteomes" id="UP000466024">
    <property type="component" value="Unassembled WGS sequence"/>
</dbReference>
<dbReference type="PANTHER" id="PTHR43046:SF2">
    <property type="entry name" value="8-OXO-DGTP DIPHOSPHATASE-RELATED"/>
    <property type="match status" value="1"/>
</dbReference>
<evidence type="ECO:0000259" key="4">
    <source>
        <dbReference type="PROSITE" id="PS51462"/>
    </source>
</evidence>
<feature type="domain" description="Nudix hydrolase" evidence="4">
    <location>
        <begin position="16"/>
        <end position="140"/>
    </location>
</feature>
<evidence type="ECO:0000256" key="3">
    <source>
        <dbReference type="RuleBase" id="RU003476"/>
    </source>
</evidence>
<keyword evidence="2 3" id="KW-0378">Hydrolase</keyword>
<dbReference type="InterPro" id="IPR020476">
    <property type="entry name" value="Nudix_hydrolase"/>
</dbReference>
<dbReference type="RefSeq" id="WP_149433573.1">
    <property type="nucleotide sequence ID" value="NZ_VTPX01000001.1"/>
</dbReference>
<evidence type="ECO:0000313" key="6">
    <source>
        <dbReference type="Proteomes" id="UP000466024"/>
    </source>
</evidence>
<dbReference type="InterPro" id="IPR000086">
    <property type="entry name" value="NUDIX_hydrolase_dom"/>
</dbReference>
<proteinExistence type="inferred from homology"/>
<dbReference type="PANTHER" id="PTHR43046">
    <property type="entry name" value="GDP-MANNOSE MANNOSYL HYDROLASE"/>
    <property type="match status" value="1"/>
</dbReference>
<sequence length="150" mass="16255">MADEPFSGESSITTATLQIAAAVIVDQHQRILLVRKRGSRWFMLAGGKLDAGETPEQALRREIREELGVQATDAELIGEATTVAANEADHRVHAHLFWTAIQGQAGAHAEIAEIRWVDCDEAVTLPLAPLLRSKVLAIVRSRLGLEPACA</sequence>
<gene>
    <name evidence="5" type="ORF">F0A16_01205</name>
</gene>
<comment type="similarity">
    <text evidence="3">Belongs to the Nudix hydrolase family.</text>
</comment>
<dbReference type="CDD" id="cd04690">
    <property type="entry name" value="NUDIX_Hydrolase"/>
    <property type="match status" value="1"/>
</dbReference>
<evidence type="ECO:0000313" key="5">
    <source>
        <dbReference type="EMBL" id="KAA0020447.1"/>
    </source>
</evidence>
<dbReference type="EMBL" id="VTPX01000001">
    <property type="protein sequence ID" value="KAA0020447.1"/>
    <property type="molecule type" value="Genomic_DNA"/>
</dbReference>
<protein>
    <submittedName>
        <fullName evidence="5">NUDIX domain-containing protein</fullName>
    </submittedName>
</protein>
<dbReference type="InterPro" id="IPR020084">
    <property type="entry name" value="NUDIX_hydrolase_CS"/>
</dbReference>